<protein>
    <submittedName>
        <fullName evidence="1">Uncharacterized protein</fullName>
    </submittedName>
</protein>
<reference evidence="1 2" key="1">
    <citation type="submission" date="2024-10" db="EMBL/GenBank/DDBJ databases">
        <authorList>
            <person name="Kim D."/>
        </authorList>
    </citation>
    <scope>NUCLEOTIDE SEQUENCE [LARGE SCALE GENOMIC DNA]</scope>
    <source>
        <strain evidence="1">BH-2024</strain>
    </source>
</reference>
<evidence type="ECO:0000313" key="2">
    <source>
        <dbReference type="Proteomes" id="UP001620626"/>
    </source>
</evidence>
<keyword evidence="2" id="KW-1185">Reference proteome</keyword>
<sequence>MKSDDFLRMTTRLCVVLGRDTLRVEESVQGGLSGEGLQPNPDNFRLVLGSALSKIRFPLISPSDFATLVAPTKAAEGQIGMERTAGNKLALSIHAREQQRKILRRTDKCRK</sequence>
<evidence type="ECO:0000313" key="1">
    <source>
        <dbReference type="EMBL" id="KAL3115660.1"/>
    </source>
</evidence>
<dbReference type="Proteomes" id="UP001620626">
    <property type="component" value="Unassembled WGS sequence"/>
</dbReference>
<organism evidence="1 2">
    <name type="scientific">Heterodera trifolii</name>
    <dbReference type="NCBI Taxonomy" id="157864"/>
    <lineage>
        <taxon>Eukaryota</taxon>
        <taxon>Metazoa</taxon>
        <taxon>Ecdysozoa</taxon>
        <taxon>Nematoda</taxon>
        <taxon>Chromadorea</taxon>
        <taxon>Rhabditida</taxon>
        <taxon>Tylenchina</taxon>
        <taxon>Tylenchomorpha</taxon>
        <taxon>Tylenchoidea</taxon>
        <taxon>Heteroderidae</taxon>
        <taxon>Heteroderinae</taxon>
        <taxon>Heterodera</taxon>
    </lineage>
</organism>
<gene>
    <name evidence="1" type="ORF">niasHT_018066</name>
</gene>
<name>A0ABD2LLX3_9BILA</name>
<dbReference type="AlphaFoldDB" id="A0ABD2LLX3"/>
<accession>A0ABD2LLX3</accession>
<dbReference type="EMBL" id="JBICBT010000369">
    <property type="protein sequence ID" value="KAL3115660.1"/>
    <property type="molecule type" value="Genomic_DNA"/>
</dbReference>
<proteinExistence type="predicted"/>
<comment type="caution">
    <text evidence="1">The sequence shown here is derived from an EMBL/GenBank/DDBJ whole genome shotgun (WGS) entry which is preliminary data.</text>
</comment>